<dbReference type="AlphaFoldDB" id="A0A5J5Q9J2"/>
<keyword evidence="1" id="KW-1133">Transmembrane helix</keyword>
<dbReference type="EMBL" id="CM018223">
    <property type="protein sequence ID" value="KAB2014710.1"/>
    <property type="molecule type" value="Genomic_DNA"/>
</dbReference>
<accession>A0A5J5Q9J2</accession>
<dbReference type="Proteomes" id="UP000327439">
    <property type="component" value="Chromosome D09"/>
</dbReference>
<evidence type="ECO:0000313" key="2">
    <source>
        <dbReference type="EMBL" id="KAB2014710.1"/>
    </source>
</evidence>
<feature type="transmembrane region" description="Helical" evidence="1">
    <location>
        <begin position="7"/>
        <end position="26"/>
    </location>
</feature>
<protein>
    <submittedName>
        <fullName evidence="2">Uncharacterized protein</fullName>
    </submittedName>
</protein>
<proteinExistence type="predicted"/>
<organism evidence="2 3">
    <name type="scientific">Gossypium barbadense</name>
    <name type="common">Sea Island cotton</name>
    <name type="synonym">Hibiscus barbadensis</name>
    <dbReference type="NCBI Taxonomy" id="3634"/>
    <lineage>
        <taxon>Eukaryota</taxon>
        <taxon>Viridiplantae</taxon>
        <taxon>Streptophyta</taxon>
        <taxon>Embryophyta</taxon>
        <taxon>Tracheophyta</taxon>
        <taxon>Spermatophyta</taxon>
        <taxon>Magnoliopsida</taxon>
        <taxon>eudicotyledons</taxon>
        <taxon>Gunneridae</taxon>
        <taxon>Pentapetalae</taxon>
        <taxon>rosids</taxon>
        <taxon>malvids</taxon>
        <taxon>Malvales</taxon>
        <taxon>Malvaceae</taxon>
        <taxon>Malvoideae</taxon>
        <taxon>Gossypium</taxon>
    </lineage>
</organism>
<keyword evidence="1" id="KW-0812">Transmembrane</keyword>
<keyword evidence="1" id="KW-0472">Membrane</keyword>
<evidence type="ECO:0000256" key="1">
    <source>
        <dbReference type="SAM" id="Phobius"/>
    </source>
</evidence>
<name>A0A5J5Q9J2_GOSBA</name>
<reference evidence="3" key="1">
    <citation type="journal article" date="2020" name="Nat. Genet.">
        <title>Genomic diversifications of five Gossypium allopolyploid species and their impact on cotton improvement.</title>
        <authorList>
            <person name="Chen Z.J."/>
            <person name="Sreedasyam A."/>
            <person name="Ando A."/>
            <person name="Song Q."/>
            <person name="De Santiago L.M."/>
            <person name="Hulse-Kemp A.M."/>
            <person name="Ding M."/>
            <person name="Ye W."/>
            <person name="Kirkbride R.C."/>
            <person name="Jenkins J."/>
            <person name="Plott C."/>
            <person name="Lovell J."/>
            <person name="Lin Y.M."/>
            <person name="Vaughn R."/>
            <person name="Liu B."/>
            <person name="Simpson S."/>
            <person name="Scheffler B.E."/>
            <person name="Wen L."/>
            <person name="Saski C.A."/>
            <person name="Grover C.E."/>
            <person name="Hu G."/>
            <person name="Conover J.L."/>
            <person name="Carlson J.W."/>
            <person name="Shu S."/>
            <person name="Boston L.B."/>
            <person name="Williams M."/>
            <person name="Peterson D.G."/>
            <person name="McGee K."/>
            <person name="Jones D.C."/>
            <person name="Wendel J.F."/>
            <person name="Stelly D.M."/>
            <person name="Grimwood J."/>
            <person name="Schmutz J."/>
        </authorList>
    </citation>
    <scope>NUCLEOTIDE SEQUENCE [LARGE SCALE GENOMIC DNA]</scope>
    <source>
        <strain evidence="3">cv. 3-79</strain>
    </source>
</reference>
<evidence type="ECO:0000313" key="3">
    <source>
        <dbReference type="Proteomes" id="UP000327439"/>
    </source>
</evidence>
<sequence length="50" mass="6122">MKKFFGAVYPFFFSYFRFQSSFLFFIPLPQDMCSFYIYARIPYVLLARIP</sequence>
<keyword evidence="3" id="KW-1185">Reference proteome</keyword>
<gene>
    <name evidence="2" type="ORF">ES319_D09G245800v1</name>
</gene>